<feature type="coiled-coil region" evidence="1">
    <location>
        <begin position="434"/>
        <end position="461"/>
    </location>
</feature>
<dbReference type="EMBL" id="RSCE01000014">
    <property type="protein sequence ID" value="RSH77900.1"/>
    <property type="molecule type" value="Genomic_DNA"/>
</dbReference>
<gene>
    <name evidence="3" type="ORF">EHS24_002971</name>
</gene>
<protein>
    <submittedName>
        <fullName evidence="3">Uncharacterized protein</fullName>
    </submittedName>
</protein>
<evidence type="ECO:0000313" key="4">
    <source>
        <dbReference type="Proteomes" id="UP000279236"/>
    </source>
</evidence>
<evidence type="ECO:0000256" key="2">
    <source>
        <dbReference type="SAM" id="MobiDB-lite"/>
    </source>
</evidence>
<feature type="region of interest" description="Disordered" evidence="2">
    <location>
        <begin position="381"/>
        <end position="407"/>
    </location>
</feature>
<name>A0A427XG79_9TREE</name>
<dbReference type="GeneID" id="39587514"/>
<dbReference type="OrthoDB" id="10589506at2759"/>
<keyword evidence="4" id="KW-1185">Reference proteome</keyword>
<comment type="caution">
    <text evidence="3">The sequence shown here is derived from an EMBL/GenBank/DDBJ whole genome shotgun (WGS) entry which is preliminary data.</text>
</comment>
<keyword evidence="1" id="KW-0175">Coiled coil</keyword>
<evidence type="ECO:0000256" key="1">
    <source>
        <dbReference type="SAM" id="Coils"/>
    </source>
</evidence>
<feature type="coiled-coil region" evidence="1">
    <location>
        <begin position="294"/>
        <end position="328"/>
    </location>
</feature>
<organism evidence="3 4">
    <name type="scientific">Apiotrichum porosum</name>
    <dbReference type="NCBI Taxonomy" id="105984"/>
    <lineage>
        <taxon>Eukaryota</taxon>
        <taxon>Fungi</taxon>
        <taxon>Dikarya</taxon>
        <taxon>Basidiomycota</taxon>
        <taxon>Agaricomycotina</taxon>
        <taxon>Tremellomycetes</taxon>
        <taxon>Trichosporonales</taxon>
        <taxon>Trichosporonaceae</taxon>
        <taxon>Apiotrichum</taxon>
    </lineage>
</organism>
<feature type="compositionally biased region" description="Basic and acidic residues" evidence="2">
    <location>
        <begin position="88"/>
        <end position="105"/>
    </location>
</feature>
<dbReference type="Proteomes" id="UP000279236">
    <property type="component" value="Unassembled WGS sequence"/>
</dbReference>
<proteinExistence type="predicted"/>
<evidence type="ECO:0000313" key="3">
    <source>
        <dbReference type="EMBL" id="RSH77900.1"/>
    </source>
</evidence>
<sequence length="480" mass="51488">MAHPSSHDTLPSALSSLFESPHHHFLPAGGDENDILIDPSLEDAAAAVAVAQPPVSESVPHADTDVDVDAAAAAAATALELAESDAGADVKHDDNRKTRGTRRSDPNALEVTLMSLRGENDRLRKMIAALEGTIMPGPTDLDGDDIIAQNTLRELATAAVSSGELAGFGFESLQQHLEQQAHQLDVPEPSLSGVGDIGGGIGGEDGPSEGTAADFLHGLVTQVTEAQPLPHAESDPFWITRVALENEIAATRALIAAKESEISAFRDGTVALPIIEPVDRAQLDAQVAKTATALDASRNKAAVLRDIAERIEENRLALELEVSEKRDELASSFVHDGEESGDGHRALVEVRSYLEGVLKLWKDKGALPPAPLPSFPMLLRAEGNLQPPPSTLPKKRGRPARSTQKPSVVPAALAHLVPDTETVRQREKDMPIRRKGIKRNKVELEREKQREEEEGEMLRSLVGIGVWTREPGYVEGELEA</sequence>
<reference evidence="3 4" key="1">
    <citation type="submission" date="2018-11" db="EMBL/GenBank/DDBJ databases">
        <title>Genome sequence of Apiotrichum porosum DSM 27194.</title>
        <authorList>
            <person name="Aliyu H."/>
            <person name="Gorte O."/>
            <person name="Ochsenreither K."/>
        </authorList>
    </citation>
    <scope>NUCLEOTIDE SEQUENCE [LARGE SCALE GENOMIC DNA]</scope>
    <source>
        <strain evidence="3 4">DSM 27194</strain>
    </source>
</reference>
<feature type="region of interest" description="Disordered" evidence="2">
    <location>
        <begin position="83"/>
        <end position="106"/>
    </location>
</feature>
<dbReference type="AlphaFoldDB" id="A0A427XG79"/>
<dbReference type="RefSeq" id="XP_028473047.1">
    <property type="nucleotide sequence ID" value="XM_028618680.1"/>
</dbReference>
<accession>A0A427XG79</accession>